<dbReference type="RefSeq" id="WP_187218423.1">
    <property type="nucleotide sequence ID" value="NZ_JABVED010000002.1"/>
</dbReference>
<dbReference type="EMBL" id="JABVED010000002">
    <property type="protein sequence ID" value="MBC6446375.1"/>
    <property type="molecule type" value="Genomic_DNA"/>
</dbReference>
<comment type="caution">
    <text evidence="1">The sequence shown here is derived from an EMBL/GenBank/DDBJ whole genome shotgun (WGS) entry which is preliminary data.</text>
</comment>
<organism evidence="1 2">
    <name type="scientific">Actinokineospora xionganensis</name>
    <dbReference type="NCBI Taxonomy" id="2684470"/>
    <lineage>
        <taxon>Bacteria</taxon>
        <taxon>Bacillati</taxon>
        <taxon>Actinomycetota</taxon>
        <taxon>Actinomycetes</taxon>
        <taxon>Pseudonocardiales</taxon>
        <taxon>Pseudonocardiaceae</taxon>
        <taxon>Actinokineospora</taxon>
    </lineage>
</organism>
<keyword evidence="2" id="KW-1185">Reference proteome</keyword>
<gene>
    <name evidence="1" type="ORF">GPZ80_04185</name>
</gene>
<protein>
    <submittedName>
        <fullName evidence="1">Uncharacterized protein</fullName>
    </submittedName>
</protein>
<sequence length="113" mass="11376">MREIDPFGSIRLAVGGQGGIPAGVTAVAMNLTVTNSTQCGYITGTAGQSWPLASTVDFVAGQTVPNMAILPVAADGRVDFYNGSPGTTGLIADVTACFVKTPSADTSRSTPPA</sequence>
<evidence type="ECO:0000313" key="2">
    <source>
        <dbReference type="Proteomes" id="UP000734823"/>
    </source>
</evidence>
<name>A0ABR7L121_9PSEU</name>
<dbReference type="Proteomes" id="UP000734823">
    <property type="component" value="Unassembled WGS sequence"/>
</dbReference>
<accession>A0ABR7L121</accession>
<reference evidence="1 2" key="1">
    <citation type="submission" date="2020-06" db="EMBL/GenBank/DDBJ databases">
        <title>Actinokineospora xiongansis sp. nov., isolated from soil of Baiyangdian.</title>
        <authorList>
            <person name="Zhang X."/>
        </authorList>
    </citation>
    <scope>NUCLEOTIDE SEQUENCE [LARGE SCALE GENOMIC DNA]</scope>
    <source>
        <strain evidence="1 2">HBU206404</strain>
    </source>
</reference>
<evidence type="ECO:0000313" key="1">
    <source>
        <dbReference type="EMBL" id="MBC6446375.1"/>
    </source>
</evidence>
<proteinExistence type="predicted"/>